<keyword evidence="1" id="KW-0472">Membrane</keyword>
<proteinExistence type="predicted"/>
<dbReference type="EMBL" id="FNPG01000009">
    <property type="protein sequence ID" value="SDY15181.1"/>
    <property type="molecule type" value="Genomic_DNA"/>
</dbReference>
<evidence type="ECO:0000313" key="3">
    <source>
        <dbReference type="Proteomes" id="UP000183918"/>
    </source>
</evidence>
<dbReference type="STRING" id="1122142.SAMN02910414_00854"/>
<reference evidence="2 3" key="1">
    <citation type="submission" date="2016-10" db="EMBL/GenBank/DDBJ databases">
        <authorList>
            <person name="de Groot N.N."/>
        </authorList>
    </citation>
    <scope>NUCLEOTIDE SEQUENCE [LARGE SCALE GENOMIC DNA]</scope>
    <source>
        <strain evidence="2 3">DSM 14045</strain>
    </source>
</reference>
<gene>
    <name evidence="2" type="ORF">SAMN02910414_00854</name>
</gene>
<dbReference type="Proteomes" id="UP000183918">
    <property type="component" value="Unassembled WGS sequence"/>
</dbReference>
<feature type="transmembrane region" description="Helical" evidence="1">
    <location>
        <begin position="212"/>
        <end position="234"/>
    </location>
</feature>
<keyword evidence="1" id="KW-0812">Transmembrane</keyword>
<dbReference type="RefSeq" id="WP_074716427.1">
    <property type="nucleotide sequence ID" value="NZ_FNPG01000009.1"/>
</dbReference>
<feature type="transmembrane region" description="Helical" evidence="1">
    <location>
        <begin position="92"/>
        <end position="116"/>
    </location>
</feature>
<dbReference type="OrthoDB" id="9902115at2"/>
<keyword evidence="3" id="KW-1185">Reference proteome</keyword>
<name>A0A1H3HI90_9FIRM</name>
<sequence>MNKRIIVLLGVLIVIGGFIPSDTKNIYALVLDIFNIRKGIADAYVFESMMRFLLPQIIFFACFGDFFNTNIINNACMLFIRNKKNNYVVNKYAKMLLIKVVVSVLSVYAIIIFLRILQSRNLESNCVVLLLFWVVNYAVYMAFSIMVANVLAIFVGAAEATAIVFFVKIVEVMILAKAVDNNIYDKISKVIPISIIAGRTNYLEKSITITVFFQYFLIPFIVGAILCLVTIRICGRLLNHKEWF</sequence>
<evidence type="ECO:0000313" key="2">
    <source>
        <dbReference type="EMBL" id="SDY15181.1"/>
    </source>
</evidence>
<feature type="transmembrane region" description="Helical" evidence="1">
    <location>
        <begin position="150"/>
        <end position="170"/>
    </location>
</feature>
<dbReference type="AlphaFoldDB" id="A0A1H3HI90"/>
<feature type="transmembrane region" description="Helical" evidence="1">
    <location>
        <begin position="122"/>
        <end position="143"/>
    </location>
</feature>
<evidence type="ECO:0000256" key="1">
    <source>
        <dbReference type="SAM" id="Phobius"/>
    </source>
</evidence>
<feature type="transmembrane region" description="Helical" evidence="1">
    <location>
        <begin position="57"/>
        <end position="80"/>
    </location>
</feature>
<organism evidence="2 3">
    <name type="scientific">Lachnobacterium bovis DSM 14045</name>
    <dbReference type="NCBI Taxonomy" id="1122142"/>
    <lineage>
        <taxon>Bacteria</taxon>
        <taxon>Bacillati</taxon>
        <taxon>Bacillota</taxon>
        <taxon>Clostridia</taxon>
        <taxon>Lachnospirales</taxon>
        <taxon>Lachnospiraceae</taxon>
        <taxon>Lachnobacterium</taxon>
    </lineage>
</organism>
<keyword evidence="1" id="KW-1133">Transmembrane helix</keyword>
<accession>A0A1H3HI90</accession>
<protein>
    <submittedName>
        <fullName evidence="2">Uncharacterized protein</fullName>
    </submittedName>
</protein>